<dbReference type="KEGG" id="jpo:G7058_01545"/>
<dbReference type="RefSeq" id="WP_166061885.1">
    <property type="nucleotide sequence ID" value="NZ_CP049889.1"/>
</dbReference>
<dbReference type="Proteomes" id="UP000501830">
    <property type="component" value="Chromosome"/>
</dbReference>
<dbReference type="InterPro" id="IPR006059">
    <property type="entry name" value="SBP"/>
</dbReference>
<feature type="chain" id="PRO_5026163001" evidence="2">
    <location>
        <begin position="23"/>
        <end position="467"/>
    </location>
</feature>
<dbReference type="PROSITE" id="PS51257">
    <property type="entry name" value="PROKAR_LIPOPROTEIN"/>
    <property type="match status" value="1"/>
</dbReference>
<sequence length="467" mass="51438">MKKSVLSLLSTVSLLTLLTACGGGETEEQESVTRTDGTTETSETADSTETASGGSVYYLNFKPEIADAIEDLAEAYTEETGVEVKMVTAAGGTYEQTLKSEITKSAPPTIFFINGPIGYQNWQDYTLDLADTDVYDWLVDKDLAITGADDSVAAIPITVEGYGIIYNAAIMEDYFALDNKATDFDSVDDINNFDALKEVVEDMTALKDDLGIQGVFSSTSLASTDQWRWQTHLANLPVYYEYRDADVDTMSELTFKYGKQYQNIFDLYINNSTNAPGLLGAKTTTDSMTEFALGQSAMVQNGNWGWGQISGTEGNVVNEEDVHFMPIYTGVEGEENQGLAIGTENFMAVNSQASEEDIQASLDFIEWMYSSETGKDYVVNQFGFIPTFNTFGEDEFPTDPLAQDVLGSMNDESKYSVPWTFTTFPSEAFKNDFGNGLLMYAQDQATWDEVETTVVDAWAREAALTQQ</sequence>
<accession>A0A6G7WEY3</accession>
<gene>
    <name evidence="3" type="ORF">G7058_01545</name>
</gene>
<name>A0A6G7WEY3_9LACT</name>
<dbReference type="EMBL" id="CP049889">
    <property type="protein sequence ID" value="QIK50845.1"/>
    <property type="molecule type" value="Genomic_DNA"/>
</dbReference>
<dbReference type="InterPro" id="IPR050490">
    <property type="entry name" value="Bact_solute-bd_prot1"/>
</dbReference>
<protein>
    <submittedName>
        <fullName evidence="3">ABC transporter substrate-binding protein</fullName>
    </submittedName>
</protein>
<evidence type="ECO:0000256" key="2">
    <source>
        <dbReference type="SAM" id="SignalP"/>
    </source>
</evidence>
<reference evidence="3 4" key="1">
    <citation type="journal article" date="2017" name="Int. J. Syst. Evol. Microbiol.">
        <title>Jeotgalibaca porci sp. nov. and Jeotgalibaca arthritidis sp. nov., isolated from pigs, and emended description of the genus Jeotgalibaca.</title>
        <authorList>
            <person name="Zamora L."/>
            <person name="Perez-Sancho M."/>
            <person name="Dominguez L."/>
            <person name="Fernandez-Garayzabal J.F."/>
            <person name="Vela A.I."/>
        </authorList>
    </citation>
    <scope>NUCLEOTIDE SEQUENCE [LARGE SCALE GENOMIC DNA]</scope>
    <source>
        <strain evidence="3 4">CCUG 69148</strain>
    </source>
</reference>
<feature type="signal peptide" evidence="2">
    <location>
        <begin position="1"/>
        <end position="22"/>
    </location>
</feature>
<evidence type="ECO:0000313" key="3">
    <source>
        <dbReference type="EMBL" id="QIK50845.1"/>
    </source>
</evidence>
<dbReference type="Gene3D" id="3.40.190.10">
    <property type="entry name" value="Periplasmic binding protein-like II"/>
    <property type="match status" value="2"/>
</dbReference>
<organism evidence="3 4">
    <name type="scientific">Jeotgalibaca porci</name>
    <dbReference type="NCBI Taxonomy" id="1868793"/>
    <lineage>
        <taxon>Bacteria</taxon>
        <taxon>Bacillati</taxon>
        <taxon>Bacillota</taxon>
        <taxon>Bacilli</taxon>
        <taxon>Lactobacillales</taxon>
        <taxon>Carnobacteriaceae</taxon>
        <taxon>Jeotgalibaca</taxon>
    </lineage>
</organism>
<feature type="region of interest" description="Disordered" evidence="1">
    <location>
        <begin position="23"/>
        <end position="51"/>
    </location>
</feature>
<dbReference type="AlphaFoldDB" id="A0A6G7WEY3"/>
<dbReference type="GeneID" id="94551941"/>
<feature type="compositionally biased region" description="Low complexity" evidence="1">
    <location>
        <begin position="35"/>
        <end position="51"/>
    </location>
</feature>
<dbReference type="PANTHER" id="PTHR43649">
    <property type="entry name" value="ARABINOSE-BINDING PROTEIN-RELATED"/>
    <property type="match status" value="1"/>
</dbReference>
<dbReference type="SUPFAM" id="SSF53850">
    <property type="entry name" value="Periplasmic binding protein-like II"/>
    <property type="match status" value="1"/>
</dbReference>
<keyword evidence="2" id="KW-0732">Signal</keyword>
<dbReference type="Pfam" id="PF13416">
    <property type="entry name" value="SBP_bac_8"/>
    <property type="match status" value="1"/>
</dbReference>
<proteinExistence type="predicted"/>
<dbReference type="PANTHER" id="PTHR43649:SF12">
    <property type="entry name" value="DIACETYLCHITOBIOSE BINDING PROTEIN DASA"/>
    <property type="match status" value="1"/>
</dbReference>
<evidence type="ECO:0000313" key="4">
    <source>
        <dbReference type="Proteomes" id="UP000501830"/>
    </source>
</evidence>
<keyword evidence="4" id="KW-1185">Reference proteome</keyword>
<evidence type="ECO:0000256" key="1">
    <source>
        <dbReference type="SAM" id="MobiDB-lite"/>
    </source>
</evidence>